<dbReference type="InterPro" id="IPR042320">
    <property type="entry name" value="MMS22-like"/>
</dbReference>
<dbReference type="InterPro" id="IPR029424">
    <property type="entry name" value="MMS22L_C"/>
</dbReference>
<keyword evidence="8" id="KW-0234">DNA repair</keyword>
<dbReference type="EMBL" id="KQ971329">
    <property type="protein sequence ID" value="KYB28337.1"/>
    <property type="molecule type" value="Genomic_DNA"/>
</dbReference>
<dbReference type="Pfam" id="PF14910">
    <property type="entry name" value="MMS22L_N"/>
    <property type="match status" value="1"/>
</dbReference>
<keyword evidence="9" id="KW-0539">Nucleus</keyword>
<evidence type="ECO:0000256" key="6">
    <source>
        <dbReference type="ARBA" id="ARBA00022763"/>
    </source>
</evidence>
<dbReference type="GO" id="GO:0043596">
    <property type="term" value="C:nuclear replication fork"/>
    <property type="evidence" value="ECO:0000318"/>
    <property type="project" value="GO_Central"/>
</dbReference>
<evidence type="ECO:0000259" key="12">
    <source>
        <dbReference type="Pfam" id="PF14911"/>
    </source>
</evidence>
<dbReference type="FunCoup" id="A0A139WKJ1">
    <property type="interactions" value="40"/>
</dbReference>
<dbReference type="OMA" id="RVYLCLL"/>
<reference evidence="13 14" key="2">
    <citation type="journal article" date="2010" name="Nucleic Acids Res.">
        <title>BeetleBase in 2010: revisions to provide comprehensive genomic information for Tribolium castaneum.</title>
        <authorList>
            <person name="Kim H.S."/>
            <person name="Murphy T."/>
            <person name="Xia J."/>
            <person name="Caragea D."/>
            <person name="Park Y."/>
            <person name="Beeman R.W."/>
            <person name="Lorenzen M.D."/>
            <person name="Butcher S."/>
            <person name="Manak J.R."/>
            <person name="Brown S.J."/>
        </authorList>
    </citation>
    <scope>GENOME REANNOTATION</scope>
    <source>
        <strain evidence="13 14">Georgia GA2</strain>
    </source>
</reference>
<evidence type="ECO:0000256" key="7">
    <source>
        <dbReference type="ARBA" id="ARBA00022853"/>
    </source>
</evidence>
<proteinExistence type="inferred from homology"/>
<feature type="domain" description="Protein MMS22-like N-terminal" evidence="11">
    <location>
        <begin position="285"/>
        <end position="521"/>
    </location>
</feature>
<dbReference type="PANTHER" id="PTHR28547:SF1">
    <property type="entry name" value="PROTEIN MMS22-LIKE"/>
    <property type="match status" value="1"/>
</dbReference>
<evidence type="ECO:0000313" key="14">
    <source>
        <dbReference type="Proteomes" id="UP000007266"/>
    </source>
</evidence>
<keyword evidence="6" id="KW-0227">DNA damage</keyword>
<dbReference type="GO" id="GO:0031297">
    <property type="term" value="P:replication fork processing"/>
    <property type="evidence" value="ECO:0000318"/>
    <property type="project" value="GO_Central"/>
</dbReference>
<dbReference type="STRING" id="7070.A0A139WKJ1"/>
<evidence type="ECO:0000256" key="9">
    <source>
        <dbReference type="ARBA" id="ARBA00023242"/>
    </source>
</evidence>
<feature type="domain" description="MMS22-like C-terminal" evidence="12">
    <location>
        <begin position="1112"/>
        <end position="1304"/>
    </location>
</feature>
<evidence type="ECO:0000259" key="11">
    <source>
        <dbReference type="Pfam" id="PF14910"/>
    </source>
</evidence>
<dbReference type="PANTHER" id="PTHR28547">
    <property type="entry name" value="PROTEIN MMS22-LIKE"/>
    <property type="match status" value="1"/>
</dbReference>
<feature type="non-terminal residue" evidence="13">
    <location>
        <position position="1"/>
    </location>
</feature>
<protein>
    <recommendedName>
        <fullName evidence="4">Protein MMS22-like</fullName>
    </recommendedName>
    <alternativeName>
        <fullName evidence="10">Methyl methanesulfonate-sensitivity protein 22-like</fullName>
    </alternativeName>
</protein>
<accession>A0A139WKJ1</accession>
<feature type="non-terminal residue" evidence="13">
    <location>
        <position position="1309"/>
    </location>
</feature>
<dbReference type="Proteomes" id="UP000007266">
    <property type="component" value="Linkage group 3"/>
</dbReference>
<evidence type="ECO:0000313" key="13">
    <source>
        <dbReference type="EMBL" id="KYB28337.1"/>
    </source>
</evidence>
<evidence type="ECO:0000256" key="4">
    <source>
        <dbReference type="ARBA" id="ARBA00021061"/>
    </source>
</evidence>
<evidence type="ECO:0000256" key="3">
    <source>
        <dbReference type="ARBA" id="ARBA00006585"/>
    </source>
</evidence>
<keyword evidence="7" id="KW-0156">Chromatin regulator</keyword>
<reference evidence="13 14" key="1">
    <citation type="journal article" date="2008" name="Nature">
        <title>The genome of the model beetle and pest Tribolium castaneum.</title>
        <authorList>
            <consortium name="Tribolium Genome Sequencing Consortium"/>
            <person name="Richards S."/>
            <person name="Gibbs R.A."/>
            <person name="Weinstock G.M."/>
            <person name="Brown S.J."/>
            <person name="Denell R."/>
            <person name="Beeman R.W."/>
            <person name="Gibbs R."/>
            <person name="Beeman R.W."/>
            <person name="Brown S.J."/>
            <person name="Bucher G."/>
            <person name="Friedrich M."/>
            <person name="Grimmelikhuijzen C.J."/>
            <person name="Klingler M."/>
            <person name="Lorenzen M."/>
            <person name="Richards S."/>
            <person name="Roth S."/>
            <person name="Schroder R."/>
            <person name="Tautz D."/>
            <person name="Zdobnov E.M."/>
            <person name="Muzny D."/>
            <person name="Gibbs R.A."/>
            <person name="Weinstock G.M."/>
            <person name="Attaway T."/>
            <person name="Bell S."/>
            <person name="Buhay C.J."/>
            <person name="Chandrabose M.N."/>
            <person name="Chavez D."/>
            <person name="Clerk-Blankenburg K.P."/>
            <person name="Cree A."/>
            <person name="Dao M."/>
            <person name="Davis C."/>
            <person name="Chacko J."/>
            <person name="Dinh H."/>
            <person name="Dugan-Rocha S."/>
            <person name="Fowler G."/>
            <person name="Garner T.T."/>
            <person name="Garnes J."/>
            <person name="Gnirke A."/>
            <person name="Hawes A."/>
            <person name="Hernandez J."/>
            <person name="Hines S."/>
            <person name="Holder M."/>
            <person name="Hume J."/>
            <person name="Jhangiani S.N."/>
            <person name="Joshi V."/>
            <person name="Khan Z.M."/>
            <person name="Jackson L."/>
            <person name="Kovar C."/>
            <person name="Kowis A."/>
            <person name="Lee S."/>
            <person name="Lewis L.R."/>
            <person name="Margolis J."/>
            <person name="Morgan M."/>
            <person name="Nazareth L.V."/>
            <person name="Nguyen N."/>
            <person name="Okwuonu G."/>
            <person name="Parker D."/>
            <person name="Richards S."/>
            <person name="Ruiz S.J."/>
            <person name="Santibanez J."/>
            <person name="Savard J."/>
            <person name="Scherer S.E."/>
            <person name="Schneider B."/>
            <person name="Sodergren E."/>
            <person name="Tautz D."/>
            <person name="Vattahil S."/>
            <person name="Villasana D."/>
            <person name="White C.S."/>
            <person name="Wright R."/>
            <person name="Park Y."/>
            <person name="Beeman R.W."/>
            <person name="Lord J."/>
            <person name="Oppert B."/>
            <person name="Lorenzen M."/>
            <person name="Brown S."/>
            <person name="Wang L."/>
            <person name="Savard J."/>
            <person name="Tautz D."/>
            <person name="Richards S."/>
            <person name="Weinstock G."/>
            <person name="Gibbs R.A."/>
            <person name="Liu Y."/>
            <person name="Worley K."/>
            <person name="Weinstock G."/>
            <person name="Elsik C.G."/>
            <person name="Reese J.T."/>
            <person name="Elhaik E."/>
            <person name="Landan G."/>
            <person name="Graur D."/>
            <person name="Arensburger P."/>
            <person name="Atkinson P."/>
            <person name="Beeman R.W."/>
            <person name="Beidler J."/>
            <person name="Brown S.J."/>
            <person name="Demuth J.P."/>
            <person name="Drury D.W."/>
            <person name="Du Y.Z."/>
            <person name="Fujiwara H."/>
            <person name="Lorenzen M."/>
            <person name="Maselli V."/>
            <person name="Osanai M."/>
            <person name="Park Y."/>
            <person name="Robertson H.M."/>
            <person name="Tu Z."/>
            <person name="Wang J.J."/>
            <person name="Wang S."/>
            <person name="Richards S."/>
            <person name="Song H."/>
            <person name="Zhang L."/>
            <person name="Sodergren E."/>
            <person name="Werner D."/>
            <person name="Stanke M."/>
            <person name="Morgenstern B."/>
            <person name="Solovyev V."/>
            <person name="Kosarev P."/>
            <person name="Brown G."/>
            <person name="Chen H.C."/>
            <person name="Ermolaeva O."/>
            <person name="Hlavina W."/>
            <person name="Kapustin Y."/>
            <person name="Kiryutin B."/>
            <person name="Kitts P."/>
            <person name="Maglott D."/>
            <person name="Pruitt K."/>
            <person name="Sapojnikov V."/>
            <person name="Souvorov A."/>
            <person name="Mackey A.J."/>
            <person name="Waterhouse R.M."/>
            <person name="Wyder S."/>
            <person name="Zdobnov E.M."/>
            <person name="Zdobnov E.M."/>
            <person name="Wyder S."/>
            <person name="Kriventseva E.V."/>
            <person name="Kadowaki T."/>
            <person name="Bork P."/>
            <person name="Aranda M."/>
            <person name="Bao R."/>
            <person name="Beermann A."/>
            <person name="Berns N."/>
            <person name="Bolognesi R."/>
            <person name="Bonneton F."/>
            <person name="Bopp D."/>
            <person name="Brown S.J."/>
            <person name="Bucher G."/>
            <person name="Butts T."/>
            <person name="Chaumot A."/>
            <person name="Denell R.E."/>
            <person name="Ferrier D.E."/>
            <person name="Friedrich M."/>
            <person name="Gordon C.M."/>
            <person name="Jindra M."/>
            <person name="Klingler M."/>
            <person name="Lan Q."/>
            <person name="Lattorff H.M."/>
            <person name="Laudet V."/>
            <person name="von Levetsow C."/>
            <person name="Liu Z."/>
            <person name="Lutz R."/>
            <person name="Lynch J.A."/>
            <person name="da Fonseca R.N."/>
            <person name="Posnien N."/>
            <person name="Reuter R."/>
            <person name="Roth S."/>
            <person name="Savard J."/>
            <person name="Schinko J.B."/>
            <person name="Schmitt C."/>
            <person name="Schoppmeier M."/>
            <person name="Schroder R."/>
            <person name="Shippy T.D."/>
            <person name="Simonnet F."/>
            <person name="Marques-Souza H."/>
            <person name="Tautz D."/>
            <person name="Tomoyasu Y."/>
            <person name="Trauner J."/>
            <person name="Van der Zee M."/>
            <person name="Vervoort M."/>
            <person name="Wittkopp N."/>
            <person name="Wimmer E.A."/>
            <person name="Yang X."/>
            <person name="Jones A.K."/>
            <person name="Sattelle D.B."/>
            <person name="Ebert P.R."/>
            <person name="Nelson D."/>
            <person name="Scott J.G."/>
            <person name="Beeman R.W."/>
            <person name="Muthukrishnan S."/>
            <person name="Kramer K.J."/>
            <person name="Arakane Y."/>
            <person name="Beeman R.W."/>
            <person name="Zhu Q."/>
            <person name="Hogenkamp D."/>
            <person name="Dixit R."/>
            <person name="Oppert B."/>
            <person name="Jiang H."/>
            <person name="Zou Z."/>
            <person name="Marshall J."/>
            <person name="Elpidina E."/>
            <person name="Vinokurov K."/>
            <person name="Oppert C."/>
            <person name="Zou Z."/>
            <person name="Evans J."/>
            <person name="Lu Z."/>
            <person name="Zhao P."/>
            <person name="Sumathipala N."/>
            <person name="Altincicek B."/>
            <person name="Vilcinskas A."/>
            <person name="Williams M."/>
            <person name="Hultmark D."/>
            <person name="Hetru C."/>
            <person name="Jiang H."/>
            <person name="Grimmelikhuijzen C.J."/>
            <person name="Hauser F."/>
            <person name="Cazzamali G."/>
            <person name="Williamson M."/>
            <person name="Park Y."/>
            <person name="Li B."/>
            <person name="Tanaka Y."/>
            <person name="Predel R."/>
            <person name="Neupert S."/>
            <person name="Schachtner J."/>
            <person name="Verleyen P."/>
            <person name="Raible F."/>
            <person name="Bork P."/>
            <person name="Friedrich M."/>
            <person name="Walden K.K."/>
            <person name="Robertson H.M."/>
            <person name="Angeli S."/>
            <person name="Foret S."/>
            <person name="Bucher G."/>
            <person name="Schuetz S."/>
            <person name="Maleszka R."/>
            <person name="Wimmer E.A."/>
            <person name="Beeman R.W."/>
            <person name="Lorenzen M."/>
            <person name="Tomoyasu Y."/>
            <person name="Miller S.C."/>
            <person name="Grossmann D."/>
            <person name="Bucher G."/>
        </authorList>
    </citation>
    <scope>NUCLEOTIDE SEQUENCE [LARGE SCALE GENOMIC DNA]</scope>
    <source>
        <strain evidence="13 14">Georgia GA2</strain>
    </source>
</reference>
<dbReference type="InterPro" id="IPR029425">
    <property type="entry name" value="MMS22L_N"/>
</dbReference>
<evidence type="ECO:0000256" key="10">
    <source>
        <dbReference type="ARBA" id="ARBA00033326"/>
    </source>
</evidence>
<dbReference type="GO" id="GO:0000724">
    <property type="term" value="P:double-strand break repair via homologous recombination"/>
    <property type="evidence" value="ECO:0000318"/>
    <property type="project" value="GO_Central"/>
</dbReference>
<sequence length="1309" mass="149695">TPKNPLELFHTYTDSQNYVNAENSETEINGHILCIAIEQVEIITRKIKTNWHYLQSVVLNETTIASDDLIKLREEINKCLKLIIECLKLCESDILKERYVTSSWLHIKKIAQLTLPISELERDIYLKLVSPSNRDRCPVFQYFHTFLDVQFYLLMFDYVCGNSEELQDRINIVVNDLVTLSASGHKQKSNSAFVCNCTKNLWLIIQKLCEKHLEGSFWPIFNKSVENLNGDCILWLLKEVATLQASNNFKQPNFTLLEPSLKKVLSGADFNTSILPILKSLEPLLCDLWLKSSKIEIYQALWDHFSKRLNISFRGSTDFTLTQLVDLIDTILWSGKDCEYDFELYLAMLTTHLSEHPYHWGKMKGRIYSQLGPNKLKDLQKTGIFNVLLLYLALTKVNFEELSKKFLSFIENLPAEKRQTQLIWSFYAAFMVRHVRENRDIETITQPFIKMSEEASTDQKFSHLLKTFVSDFDNIITISANLQLHQWLLINTWIHQYMTTCYYPDLLTLLTTLLKIIDRISTELMWCEWESAFKNNVYPTLKYVAGSRSAPETCGTLAAKIATLTPTLQSEAFTFFNAENIAPKVSANFLCTILENYPTCCLTPAQEIVALQTWVKFCLLTRDGYEELTNQIVKLGVIPPFIKNAIIKVKDPLCAFIEYIGSNIKEYAQSVTMSKLCENFFGQTERWIGQFLAQPDNEATVLRIFTCIGLAFYKLGPLLYNKHKSSCPYARLVSAVLLPTELLIGKPIHAFVLQSVKKTWHLFFEATVKLNSNDAFLDRILRDMVVKYVPHFAIADSPMLKCLDNETNAEIILEKLSNAFFKQPSKEAESTISKSLKLVNDFVQSTTSEKSLKNMALDAIKSITCSPLYAKVRAEFEDIVVAVTEKHLAFNSPNYFQLMGHLARMAPETVKNITPRVKQHLANVERMRGVGNDAFLDRILRDMVVKYVPHFAIADSPMLKCLDNETNVEIILEKLSNAFFKQPTKEAESTISKSLKLVNDFVQSTTSEKSLKLVVDKTLYGLLEVVMFHNRRNMALDAIKSITCSSLYAKVKAEFEDIVVAVTEKHLAFNSPNYFQLMGHLARIAPETVKNITPRVKQHLANVERMRGVGNDAFLDRILRDMVVKYVPHFAIADSPMLKCLDNETNVEIILEKLSNAFFKQPTKEAESTISKSLKLVNDFVQSTTSEKSLKLVVDKTLYGLLEVVMFHNRRNMALDAIKSITCSPLYAKVRAEFEDTVVAVTEKHLAFNSPNYFQLMGHLARIAPETVKNITPRVKQHLANVERMRGVGYDKNLRLNLERLEASLLHKS</sequence>
<feature type="domain" description="MMS22-like C-terminal" evidence="12">
    <location>
        <begin position="627"/>
        <end position="854"/>
    </location>
</feature>
<comment type="similarity">
    <text evidence="3">Belongs to the MMS22 family. MMS22L subfamily.</text>
</comment>
<evidence type="ECO:0000256" key="2">
    <source>
        <dbReference type="ARBA" id="ARBA00004286"/>
    </source>
</evidence>
<evidence type="ECO:0000256" key="8">
    <source>
        <dbReference type="ARBA" id="ARBA00023204"/>
    </source>
</evidence>
<dbReference type="InParanoid" id="A0A139WKJ1"/>
<evidence type="ECO:0000256" key="5">
    <source>
        <dbReference type="ARBA" id="ARBA00022454"/>
    </source>
</evidence>
<evidence type="ECO:0000256" key="1">
    <source>
        <dbReference type="ARBA" id="ARBA00004123"/>
    </source>
</evidence>
<name>A0A139WKJ1_TRICA</name>
<gene>
    <name evidence="13" type="primary">AUGUSTUS-3.0.2_32583</name>
    <name evidence="13" type="ORF">TcasGA2_TC032583</name>
</gene>
<keyword evidence="14" id="KW-1185">Reference proteome</keyword>
<organism evidence="13 14">
    <name type="scientific">Tribolium castaneum</name>
    <name type="common">Red flour beetle</name>
    <dbReference type="NCBI Taxonomy" id="7070"/>
    <lineage>
        <taxon>Eukaryota</taxon>
        <taxon>Metazoa</taxon>
        <taxon>Ecdysozoa</taxon>
        <taxon>Arthropoda</taxon>
        <taxon>Hexapoda</taxon>
        <taxon>Insecta</taxon>
        <taxon>Pterygota</taxon>
        <taxon>Neoptera</taxon>
        <taxon>Endopterygota</taxon>
        <taxon>Coleoptera</taxon>
        <taxon>Polyphaga</taxon>
        <taxon>Cucujiformia</taxon>
        <taxon>Tenebrionidae</taxon>
        <taxon>Tenebrionidae incertae sedis</taxon>
        <taxon>Tribolium</taxon>
    </lineage>
</organism>
<dbReference type="Pfam" id="PF14911">
    <property type="entry name" value="MMS22L_C"/>
    <property type="match status" value="3"/>
</dbReference>
<feature type="domain" description="MMS22-like C-terminal" evidence="12">
    <location>
        <begin position="870"/>
        <end position="935"/>
    </location>
</feature>
<dbReference type="GO" id="GO:0006325">
    <property type="term" value="P:chromatin organization"/>
    <property type="evidence" value="ECO:0007669"/>
    <property type="project" value="UniProtKB-KW"/>
</dbReference>
<keyword evidence="5" id="KW-0158">Chromosome</keyword>
<comment type="subcellular location">
    <subcellularLocation>
        <location evidence="2">Chromosome</location>
    </subcellularLocation>
    <subcellularLocation>
        <location evidence="1">Nucleus</location>
    </subcellularLocation>
</comment>